<dbReference type="AlphaFoldDB" id="A0A852S8Y0"/>
<dbReference type="EMBL" id="JACCBI010000001">
    <property type="protein sequence ID" value="NYD68666.1"/>
    <property type="molecule type" value="Genomic_DNA"/>
</dbReference>
<gene>
    <name evidence="1" type="ORF">BJ972_003185</name>
</gene>
<dbReference type="RefSeq" id="WP_164989953.1">
    <property type="nucleotide sequence ID" value="NZ_JACCBI010000001.1"/>
</dbReference>
<evidence type="ECO:0000313" key="1">
    <source>
        <dbReference type="EMBL" id="NYD68666.1"/>
    </source>
</evidence>
<sequence length="50" mass="5657">MAELNAYIVEQAWFAPWFRVQSSFATNADTQVTVQTDNSVPWLWNIAPAA</sequence>
<evidence type="ECO:0000313" key="2">
    <source>
        <dbReference type="Proteomes" id="UP000581087"/>
    </source>
</evidence>
<comment type="caution">
    <text evidence="1">The sequence shown here is derived from an EMBL/GenBank/DDBJ whole genome shotgun (WGS) entry which is preliminary data.</text>
</comment>
<reference evidence="1 2" key="1">
    <citation type="submission" date="2020-07" db="EMBL/GenBank/DDBJ databases">
        <title>Sequencing the genomes of 1000 actinobacteria strains.</title>
        <authorList>
            <person name="Klenk H.-P."/>
        </authorList>
    </citation>
    <scope>NUCLEOTIDE SEQUENCE [LARGE SCALE GENOMIC DNA]</scope>
    <source>
        <strain evidence="1 2">DSM 23870</strain>
    </source>
</reference>
<proteinExistence type="predicted"/>
<name>A0A852S8Y0_9MICO</name>
<dbReference type="Proteomes" id="UP000581087">
    <property type="component" value="Unassembled WGS sequence"/>
</dbReference>
<protein>
    <submittedName>
        <fullName evidence="1">Uncharacterized protein</fullName>
    </submittedName>
</protein>
<accession>A0A852S8Y0</accession>
<organism evidence="1 2">
    <name type="scientific">Agromyces atrinae</name>
    <dbReference type="NCBI Taxonomy" id="592376"/>
    <lineage>
        <taxon>Bacteria</taxon>
        <taxon>Bacillati</taxon>
        <taxon>Actinomycetota</taxon>
        <taxon>Actinomycetes</taxon>
        <taxon>Micrococcales</taxon>
        <taxon>Microbacteriaceae</taxon>
        <taxon>Agromyces</taxon>
    </lineage>
</organism>